<dbReference type="EMBL" id="LN483072">
    <property type="protein sequence ID" value="CEA09780.1"/>
    <property type="molecule type" value="Genomic_DNA"/>
</dbReference>
<name>A0A078MTV0_9MICC</name>
<sequence length="229" mass="24148">MTISIVARCSNGASVGAAVTSSSFSVAARCLRWDPAVGISCSQSITDPRLGESLLARLGRGQDPKAALAGLQAEESHFEYRQLTAMSFAGAHAGYSGPLVLGKHAVLDAGDHVVAGNMLAHGQVLEAVSAGYRQDPTAPLALRLVHALQAGEAAGGEVRELRSAGVMVLAGDSWPLVDVRVDWHGHPLEQLADLTARWLPQAAAYRDRAYDPREAYALVSSQLESENQV</sequence>
<gene>
    <name evidence="1" type="ORF">BN1051_03153</name>
</gene>
<evidence type="ECO:0008006" key="2">
    <source>
        <dbReference type="Google" id="ProtNLM"/>
    </source>
</evidence>
<proteinExistence type="predicted"/>
<evidence type="ECO:0000313" key="1">
    <source>
        <dbReference type="EMBL" id="CEA09780.1"/>
    </source>
</evidence>
<dbReference type="SUPFAM" id="SSF56235">
    <property type="entry name" value="N-terminal nucleophile aminohydrolases (Ntn hydrolases)"/>
    <property type="match status" value="1"/>
</dbReference>
<dbReference type="PATRIC" id="fig|1461584.3.peg.3127"/>
<dbReference type="InterPro" id="IPR010430">
    <property type="entry name" value="DUF1028"/>
</dbReference>
<dbReference type="PANTHER" id="PTHR39328:SF1">
    <property type="entry name" value="BLL2871 PROTEIN"/>
    <property type="match status" value="1"/>
</dbReference>
<organism evidence="1">
    <name type="scientific">Arthrobacter saudimassiliensis</name>
    <dbReference type="NCBI Taxonomy" id="1461584"/>
    <lineage>
        <taxon>Bacteria</taxon>
        <taxon>Bacillati</taxon>
        <taxon>Actinomycetota</taxon>
        <taxon>Actinomycetes</taxon>
        <taxon>Micrococcales</taxon>
        <taxon>Micrococcaceae</taxon>
        <taxon>Arthrobacter</taxon>
    </lineage>
</organism>
<accession>A0A078MTV0</accession>
<dbReference type="AlphaFoldDB" id="A0A078MTV0"/>
<dbReference type="Gene3D" id="3.60.20.10">
    <property type="entry name" value="Glutamine Phosphoribosylpyrophosphate, subunit 1, domain 1"/>
    <property type="match status" value="1"/>
</dbReference>
<dbReference type="InterPro" id="IPR029055">
    <property type="entry name" value="Ntn_hydrolases_N"/>
</dbReference>
<dbReference type="Pfam" id="PF06267">
    <property type="entry name" value="DUF1028"/>
    <property type="match status" value="1"/>
</dbReference>
<reference evidence="1" key="1">
    <citation type="submission" date="2014-07" db="EMBL/GenBank/DDBJ databases">
        <authorList>
            <person name="Urmite Genomes Urmite Genomes"/>
        </authorList>
    </citation>
    <scope>NUCLEOTIDE SEQUENCE</scope>
    <source>
        <strain evidence="1">11W110_air</strain>
    </source>
</reference>
<dbReference type="PANTHER" id="PTHR39328">
    <property type="entry name" value="BLL2871 PROTEIN"/>
    <property type="match status" value="1"/>
</dbReference>
<protein>
    <recommendedName>
        <fullName evidence="2">Fimbrial assembly protein FimA</fullName>
    </recommendedName>
</protein>